<sequence>MQSQFDTPLYWNEEELQMIKGTNLLEGTEKIKQWLQNALSIICKMDETVELKDVVWAYTVFSSRAIGVNKNDNMKEYECDINSSNVVPSLVPFVDILNHHPDSKVKFLTDNESQSFSFELECSPVDGKELWNNYGAKTNEQFLLSYGFLQDPKFGSYWVQVAILEHDPLKLHKGKLLKDLKLCNRYYFTKTEIPADFFLVVQILLLDEIDYMFLPTTTHKNQFHISSTKNQLTTYATIIQLLQARLNRFTSPSTDEDKKQLLDPNISFKKRLALSYLIEQKEILQAVIANVKEMQTNFITQNCTNTHKMISYLHQNMDTQKLNSDGLLNKLHLSYSAGELLLNLNLKDGERNGPYGLEIAEEDIICVSNFLSEDSFLSIVLGHCADNEIQLEEDVVLSLILINEKRKKEKSKWFHFISALPETFQNALYYNDTHFDLLEKTSLAEIAMDIQGFITDQLFVVKSIQKQFPNLLPITFFTRESLKWAYTVSLVFGVDVKTTEGNKRCILPFLPGYNHLIAPILKNSSPNKFNYSTFLTDGKVVCNYEQKTNEDLLISHGIFVEKNPFDYLKIDFRKFLRSDKKLPDSIMSTHFFKCGSLSSQLVTSLENNHFALQSVLKVVQDLCQSVQDNISKAETLEDNISTLIKYYLQSQLLVLIDVEKKIKELKK</sequence>
<dbReference type="AlphaFoldDB" id="A0A6B2KZC8"/>
<evidence type="ECO:0000313" key="5">
    <source>
        <dbReference type="EMBL" id="NDV29958.1"/>
    </source>
</evidence>
<protein>
    <recommendedName>
        <fullName evidence="4">Rubisco LSMT substrate-binding domain-containing protein</fullName>
    </recommendedName>
</protein>
<dbReference type="EMBL" id="GIBP01000989">
    <property type="protein sequence ID" value="NDV29958.1"/>
    <property type="molecule type" value="Transcribed_RNA"/>
</dbReference>
<name>A0A6B2KZC8_9EUKA</name>
<dbReference type="SUPFAM" id="SSF81822">
    <property type="entry name" value="RuBisCo LSMT C-terminal, substrate-binding domain"/>
    <property type="match status" value="1"/>
</dbReference>
<evidence type="ECO:0000256" key="2">
    <source>
        <dbReference type="ARBA" id="ARBA00022679"/>
    </source>
</evidence>
<dbReference type="Pfam" id="PF09273">
    <property type="entry name" value="Rubis-subs-bind"/>
    <property type="match status" value="1"/>
</dbReference>
<feature type="domain" description="Rubisco LSMT substrate-binding" evidence="4">
    <location>
        <begin position="166"/>
        <end position="284"/>
    </location>
</feature>
<dbReference type="InterPro" id="IPR050600">
    <property type="entry name" value="SETD3_SETD6_MTase"/>
</dbReference>
<evidence type="ECO:0000259" key="4">
    <source>
        <dbReference type="Pfam" id="PF09273"/>
    </source>
</evidence>
<accession>A0A6B2KZC8</accession>
<evidence type="ECO:0000256" key="3">
    <source>
        <dbReference type="ARBA" id="ARBA00022691"/>
    </source>
</evidence>
<dbReference type="Gene3D" id="3.90.1410.10">
    <property type="entry name" value="set domain protein methyltransferase, domain 1"/>
    <property type="match status" value="2"/>
</dbReference>
<dbReference type="GO" id="GO:0016279">
    <property type="term" value="F:protein-lysine N-methyltransferase activity"/>
    <property type="evidence" value="ECO:0007669"/>
    <property type="project" value="TreeGrafter"/>
</dbReference>
<dbReference type="InterPro" id="IPR036464">
    <property type="entry name" value="Rubisco_LSMT_subst-bd_sf"/>
</dbReference>
<proteinExistence type="predicted"/>
<dbReference type="GO" id="GO:0032259">
    <property type="term" value="P:methylation"/>
    <property type="evidence" value="ECO:0007669"/>
    <property type="project" value="UniProtKB-KW"/>
</dbReference>
<dbReference type="InterPro" id="IPR015353">
    <property type="entry name" value="Rubisco_LSMT_subst-bd"/>
</dbReference>
<evidence type="ECO:0000256" key="1">
    <source>
        <dbReference type="ARBA" id="ARBA00022603"/>
    </source>
</evidence>
<dbReference type="PANTHER" id="PTHR13271">
    <property type="entry name" value="UNCHARACTERIZED PUTATIVE METHYLTRANSFERASE"/>
    <property type="match status" value="1"/>
</dbReference>
<dbReference type="SUPFAM" id="SSF82199">
    <property type="entry name" value="SET domain"/>
    <property type="match status" value="2"/>
</dbReference>
<dbReference type="Gene3D" id="3.90.1420.10">
    <property type="entry name" value="Rubisco LSMT, substrate-binding domain"/>
    <property type="match status" value="1"/>
</dbReference>
<keyword evidence="1" id="KW-0489">Methyltransferase</keyword>
<reference evidence="5" key="1">
    <citation type="journal article" date="2020" name="J. Eukaryot. Microbiol.">
        <title>De novo Sequencing, Assembly and Annotation of the Transcriptome for the Free-Living Testate Amoeba Arcella intermedia.</title>
        <authorList>
            <person name="Ribeiro G.M."/>
            <person name="Porfirio-Sousa A.L."/>
            <person name="Maurer-Alcala X.X."/>
            <person name="Katz L.A."/>
            <person name="Lahr D.J.G."/>
        </authorList>
    </citation>
    <scope>NUCLEOTIDE SEQUENCE</scope>
</reference>
<dbReference type="InterPro" id="IPR046341">
    <property type="entry name" value="SET_dom_sf"/>
</dbReference>
<organism evidence="5">
    <name type="scientific">Arcella intermedia</name>
    <dbReference type="NCBI Taxonomy" id="1963864"/>
    <lineage>
        <taxon>Eukaryota</taxon>
        <taxon>Amoebozoa</taxon>
        <taxon>Tubulinea</taxon>
        <taxon>Elardia</taxon>
        <taxon>Arcellinida</taxon>
        <taxon>Sphaerothecina</taxon>
        <taxon>Arcellidae</taxon>
        <taxon>Arcella</taxon>
    </lineage>
</organism>
<keyword evidence="2" id="KW-0808">Transferase</keyword>
<keyword evidence="3" id="KW-0949">S-adenosyl-L-methionine</keyword>